<comment type="subcellular location">
    <subcellularLocation>
        <location evidence="2">Membrane</location>
    </subcellularLocation>
</comment>
<dbReference type="SUPFAM" id="SSF47384">
    <property type="entry name" value="Homodimeric domain of signal transducing histidine kinase"/>
    <property type="match status" value="1"/>
</dbReference>
<dbReference type="GO" id="GO:0016020">
    <property type="term" value="C:membrane"/>
    <property type="evidence" value="ECO:0007669"/>
    <property type="project" value="UniProtKB-SubCell"/>
</dbReference>
<keyword evidence="7" id="KW-0902">Two-component regulatory system</keyword>
<dbReference type="CDD" id="cd00075">
    <property type="entry name" value="HATPase"/>
    <property type="match status" value="1"/>
</dbReference>
<dbReference type="GO" id="GO:0000155">
    <property type="term" value="F:phosphorelay sensor kinase activity"/>
    <property type="evidence" value="ECO:0007669"/>
    <property type="project" value="InterPro"/>
</dbReference>
<accession>A0A9D1UCP0</accession>
<gene>
    <name evidence="9" type="ORF">H9742_08730</name>
</gene>
<dbReference type="EC" id="2.7.13.3" evidence="3"/>
<dbReference type="InterPro" id="IPR003661">
    <property type="entry name" value="HisK_dim/P_dom"/>
</dbReference>
<dbReference type="Pfam" id="PF02518">
    <property type="entry name" value="HATPase_c"/>
    <property type="match status" value="1"/>
</dbReference>
<protein>
    <recommendedName>
        <fullName evidence="3">histidine kinase</fullName>
        <ecNumber evidence="3">2.7.13.3</ecNumber>
    </recommendedName>
</protein>
<evidence type="ECO:0000313" key="9">
    <source>
        <dbReference type="EMBL" id="HIW81585.1"/>
    </source>
</evidence>
<dbReference type="EMBL" id="DXGH01000048">
    <property type="protein sequence ID" value="HIW81585.1"/>
    <property type="molecule type" value="Genomic_DNA"/>
</dbReference>
<dbReference type="AlphaFoldDB" id="A0A9D1UCP0"/>
<dbReference type="PANTHER" id="PTHR43547">
    <property type="entry name" value="TWO-COMPONENT HISTIDINE KINASE"/>
    <property type="match status" value="1"/>
</dbReference>
<evidence type="ECO:0000256" key="1">
    <source>
        <dbReference type="ARBA" id="ARBA00000085"/>
    </source>
</evidence>
<evidence type="ECO:0000259" key="8">
    <source>
        <dbReference type="PROSITE" id="PS50109"/>
    </source>
</evidence>
<dbReference type="Gene3D" id="1.10.287.130">
    <property type="match status" value="1"/>
</dbReference>
<reference evidence="9" key="1">
    <citation type="journal article" date="2021" name="PeerJ">
        <title>Extensive microbial diversity within the chicken gut microbiome revealed by metagenomics and culture.</title>
        <authorList>
            <person name="Gilroy R."/>
            <person name="Ravi A."/>
            <person name="Getino M."/>
            <person name="Pursley I."/>
            <person name="Horton D.L."/>
            <person name="Alikhan N.F."/>
            <person name="Baker D."/>
            <person name="Gharbi K."/>
            <person name="Hall N."/>
            <person name="Watson M."/>
            <person name="Adriaenssens E.M."/>
            <person name="Foster-Nyarko E."/>
            <person name="Jarju S."/>
            <person name="Secka A."/>
            <person name="Antonio M."/>
            <person name="Oren A."/>
            <person name="Chaudhuri R.R."/>
            <person name="La Ragione R."/>
            <person name="Hildebrand F."/>
            <person name="Pallen M.J."/>
        </authorList>
    </citation>
    <scope>NUCLEOTIDE SEQUENCE</scope>
    <source>
        <strain evidence="9">CHK195-6426</strain>
    </source>
</reference>
<evidence type="ECO:0000256" key="7">
    <source>
        <dbReference type="ARBA" id="ARBA00023012"/>
    </source>
</evidence>
<dbReference type="Pfam" id="PF00512">
    <property type="entry name" value="HisKA"/>
    <property type="match status" value="1"/>
</dbReference>
<dbReference type="CDD" id="cd00082">
    <property type="entry name" value="HisKA"/>
    <property type="match status" value="1"/>
</dbReference>
<evidence type="ECO:0000256" key="6">
    <source>
        <dbReference type="ARBA" id="ARBA00022777"/>
    </source>
</evidence>
<dbReference type="InterPro" id="IPR005467">
    <property type="entry name" value="His_kinase_dom"/>
</dbReference>
<dbReference type="FunFam" id="3.30.565.10:FF:000006">
    <property type="entry name" value="Sensor histidine kinase WalK"/>
    <property type="match status" value="1"/>
</dbReference>
<dbReference type="InterPro" id="IPR036890">
    <property type="entry name" value="HATPase_C_sf"/>
</dbReference>
<keyword evidence="6 9" id="KW-0418">Kinase</keyword>
<proteinExistence type="predicted"/>
<dbReference type="PROSITE" id="PS50109">
    <property type="entry name" value="HIS_KIN"/>
    <property type="match status" value="1"/>
</dbReference>
<organism evidence="9 10">
    <name type="scientific">Candidatus Acetatifactor stercoripullorum</name>
    <dbReference type="NCBI Taxonomy" id="2838414"/>
    <lineage>
        <taxon>Bacteria</taxon>
        <taxon>Bacillati</taxon>
        <taxon>Bacillota</taxon>
        <taxon>Clostridia</taxon>
        <taxon>Lachnospirales</taxon>
        <taxon>Lachnospiraceae</taxon>
        <taxon>Acetatifactor</taxon>
    </lineage>
</organism>
<dbReference type="InterPro" id="IPR003594">
    <property type="entry name" value="HATPase_dom"/>
</dbReference>
<dbReference type="InterPro" id="IPR004358">
    <property type="entry name" value="Sig_transdc_His_kin-like_C"/>
</dbReference>
<dbReference type="SMART" id="SM00387">
    <property type="entry name" value="HATPase_c"/>
    <property type="match status" value="1"/>
</dbReference>
<dbReference type="InterPro" id="IPR036097">
    <property type="entry name" value="HisK_dim/P_sf"/>
</dbReference>
<evidence type="ECO:0000256" key="3">
    <source>
        <dbReference type="ARBA" id="ARBA00012438"/>
    </source>
</evidence>
<dbReference type="PRINTS" id="PR00344">
    <property type="entry name" value="BCTRLSENSOR"/>
</dbReference>
<reference evidence="9" key="2">
    <citation type="submission" date="2021-04" db="EMBL/GenBank/DDBJ databases">
        <authorList>
            <person name="Gilroy R."/>
        </authorList>
    </citation>
    <scope>NUCLEOTIDE SEQUENCE</scope>
    <source>
        <strain evidence="9">CHK195-6426</strain>
    </source>
</reference>
<sequence>MEINLYLLLALLAALLVIGYLLAKLHRVRDQLAFIKDALTDIKNGNMNRRVLARESDLTKQICYDINEIAMSSQSRLIQQRQSEQAYKRLMTSLSHDVKTPLASLVGYLEAVESKMVTGAEQEEYIRVATEKAYHLKDFVTALFEWVKLDAGEQIFHFERSDLNELTRNIMTDWVPILENHELTYDIEIPETEYITRVDSTAYTRILNNLLQNILTHSAASQVFLTVTETEQQAKIMVGDNGKGISASDLPHIFERMYQCDHSRSAKGNGLGLSIAKELVGVHKGTITAESVPGTGTTFIIILPKVL</sequence>
<comment type="caution">
    <text evidence="9">The sequence shown here is derived from an EMBL/GenBank/DDBJ whole genome shotgun (WGS) entry which is preliminary data.</text>
</comment>
<evidence type="ECO:0000313" key="10">
    <source>
        <dbReference type="Proteomes" id="UP000824265"/>
    </source>
</evidence>
<dbReference type="PANTHER" id="PTHR43547:SF2">
    <property type="entry name" value="HYBRID SIGNAL TRANSDUCTION HISTIDINE KINASE C"/>
    <property type="match status" value="1"/>
</dbReference>
<evidence type="ECO:0000256" key="4">
    <source>
        <dbReference type="ARBA" id="ARBA00022553"/>
    </source>
</evidence>
<dbReference type="Proteomes" id="UP000824265">
    <property type="component" value="Unassembled WGS sequence"/>
</dbReference>
<dbReference type="SMART" id="SM00388">
    <property type="entry name" value="HisKA"/>
    <property type="match status" value="1"/>
</dbReference>
<evidence type="ECO:0000256" key="2">
    <source>
        <dbReference type="ARBA" id="ARBA00004370"/>
    </source>
</evidence>
<keyword evidence="4" id="KW-0597">Phosphoprotein</keyword>
<comment type="catalytic activity">
    <reaction evidence="1">
        <text>ATP + protein L-histidine = ADP + protein N-phospho-L-histidine.</text>
        <dbReference type="EC" id="2.7.13.3"/>
    </reaction>
</comment>
<keyword evidence="5" id="KW-0808">Transferase</keyword>
<dbReference type="Gene3D" id="3.30.565.10">
    <property type="entry name" value="Histidine kinase-like ATPase, C-terminal domain"/>
    <property type="match status" value="1"/>
</dbReference>
<evidence type="ECO:0000256" key="5">
    <source>
        <dbReference type="ARBA" id="ARBA00022679"/>
    </source>
</evidence>
<dbReference type="SUPFAM" id="SSF55874">
    <property type="entry name" value="ATPase domain of HSP90 chaperone/DNA topoisomerase II/histidine kinase"/>
    <property type="match status" value="1"/>
</dbReference>
<feature type="domain" description="Histidine kinase" evidence="8">
    <location>
        <begin position="93"/>
        <end position="307"/>
    </location>
</feature>
<name>A0A9D1UCP0_9FIRM</name>